<dbReference type="PRINTS" id="PR00419">
    <property type="entry name" value="ADXRDTASE"/>
</dbReference>
<evidence type="ECO:0000313" key="3">
    <source>
        <dbReference type="EMBL" id="OLA36235.1"/>
    </source>
</evidence>
<dbReference type="Gene3D" id="3.50.50.60">
    <property type="entry name" value="FAD/NAD(P)-binding domain"/>
    <property type="match status" value="2"/>
</dbReference>
<dbReference type="EMBL" id="MNTG01000047">
    <property type="protein sequence ID" value="OLA36235.1"/>
    <property type="molecule type" value="Genomic_DNA"/>
</dbReference>
<dbReference type="PIRSF" id="PIRSF038984">
    <property type="entry name" value="FAD_binding_protein"/>
    <property type="match status" value="1"/>
</dbReference>
<dbReference type="Gene3D" id="3.30.70.2700">
    <property type="match status" value="1"/>
</dbReference>
<dbReference type="InterPro" id="IPR028348">
    <property type="entry name" value="FAD-binding_protein"/>
</dbReference>
<dbReference type="GO" id="GO:0016491">
    <property type="term" value="F:oxidoreductase activity"/>
    <property type="evidence" value="ECO:0007669"/>
    <property type="project" value="InterPro"/>
</dbReference>
<dbReference type="InterPro" id="IPR036188">
    <property type="entry name" value="FAD/NAD-bd_sf"/>
</dbReference>
<dbReference type="PANTHER" id="PTHR42842">
    <property type="entry name" value="FAD/NAD(P)-BINDING OXIDOREDUCTASE"/>
    <property type="match status" value="1"/>
</dbReference>
<accession>A0A1Q6R1G5</accession>
<feature type="domain" description="FAD/NAD(P)-binding" evidence="1">
    <location>
        <begin position="100"/>
        <end position="266"/>
    </location>
</feature>
<dbReference type="AlphaFoldDB" id="A0A1Q6R1G5"/>
<dbReference type="RefSeq" id="WP_303680512.1">
    <property type="nucleotide sequence ID" value="NZ_MNTG01000047.1"/>
</dbReference>
<name>A0A1Q6R1G5_9FIRM</name>
<dbReference type="PANTHER" id="PTHR42842:SF3">
    <property type="entry name" value="FAD_NAD(P)-BINDING OXIDOREDUCTASE FAMILY PROTEIN"/>
    <property type="match status" value="1"/>
</dbReference>
<organism evidence="3 4">
    <name type="scientific">Phascolarctobacterium succinatutens</name>
    <dbReference type="NCBI Taxonomy" id="626940"/>
    <lineage>
        <taxon>Bacteria</taxon>
        <taxon>Bacillati</taxon>
        <taxon>Bacillota</taxon>
        <taxon>Negativicutes</taxon>
        <taxon>Acidaminococcales</taxon>
        <taxon>Acidaminococcaceae</taxon>
        <taxon>Phascolarctobacterium</taxon>
    </lineage>
</organism>
<dbReference type="Pfam" id="PF21688">
    <property type="entry name" value="FAD-depend_C"/>
    <property type="match status" value="1"/>
</dbReference>
<dbReference type="Pfam" id="PF07992">
    <property type="entry name" value="Pyr_redox_2"/>
    <property type="match status" value="1"/>
</dbReference>
<gene>
    <name evidence="3" type="ORF">BHW43_10600</name>
</gene>
<dbReference type="InterPro" id="IPR023753">
    <property type="entry name" value="FAD/NAD-binding_dom"/>
</dbReference>
<evidence type="ECO:0000313" key="4">
    <source>
        <dbReference type="Proteomes" id="UP000186777"/>
    </source>
</evidence>
<protein>
    <submittedName>
        <fullName evidence="3">Uncharacterized protein</fullName>
    </submittedName>
</protein>
<evidence type="ECO:0000259" key="2">
    <source>
        <dbReference type="Pfam" id="PF21688"/>
    </source>
</evidence>
<feature type="domain" description="FAD-dependent protein C-terminal" evidence="2">
    <location>
        <begin position="282"/>
        <end position="478"/>
    </location>
</feature>
<sequence>MKLKINNVRISLRQEQTLEQAVCRKCGIPRDALGSVRIVRKAVDARKKNDICLNYHVLAEVETGGRQAKRLLADRDITQYQEQQQPTLELGTLPLSAPPVVIGAGPAGLLAALQLAEHGYKPLLLERGKPVAQRVQDVQRFWQTGEFNPASNVQFGEGGAGTFSDGKLTTRVNDPMMAEILQLFVAAGAPENILYEHKPHVGTDKLRAMVQGLSRRIAELGGSVRYDAHVVDLDIKNNAVQGVILDGGERLAAGAVVLACGHSARDTYAMLARRGVGIVAKPFAIGVRIEHPQELIDRAQYGSFAGHHLLGAADYALVYHTQDKTRTAYSFCMCPGGQVVAAASEAGGVVVNGMSMFKRDSGIANSALVVNVDSRDFGEGALAGVEFQRRYEQLAYAAAGSSYYAPAQNLDSFLKRSTPSLECMVQPSYRPGLAACSLEKVLPAYVTDTLREGITSFGRKLAGYADGGALLTGVETRTSAPVRIERDRQSYVSLTHDLLYPCGEGAGYAGGIMSAALDGYHVAHAIMERFAPVK</sequence>
<dbReference type="Proteomes" id="UP000186777">
    <property type="component" value="Unassembled WGS sequence"/>
</dbReference>
<dbReference type="SUPFAM" id="SSF51905">
    <property type="entry name" value="FAD/NAD(P)-binding domain"/>
    <property type="match status" value="1"/>
</dbReference>
<dbReference type="STRING" id="626940.BHW43_10600"/>
<comment type="caution">
    <text evidence="3">The sequence shown here is derived from an EMBL/GenBank/DDBJ whole genome shotgun (WGS) entry which is preliminary data.</text>
</comment>
<evidence type="ECO:0000259" key="1">
    <source>
        <dbReference type="Pfam" id="PF07992"/>
    </source>
</evidence>
<proteinExistence type="predicted"/>
<dbReference type="InterPro" id="IPR049516">
    <property type="entry name" value="FAD-depend_C"/>
</dbReference>
<reference evidence="3 4" key="1">
    <citation type="journal article" date="2016" name="Nat. Biotechnol.">
        <title>Measurement of bacterial replication rates in microbial communities.</title>
        <authorList>
            <person name="Brown C.T."/>
            <person name="Olm M.R."/>
            <person name="Thomas B.C."/>
            <person name="Banfield J.F."/>
        </authorList>
    </citation>
    <scope>NUCLEOTIDE SEQUENCE [LARGE SCALE GENOMIC DNA]</scope>
    <source>
        <strain evidence="3">46_33</strain>
    </source>
</reference>